<keyword evidence="3" id="KW-1185">Reference proteome</keyword>
<reference evidence="2 3" key="1">
    <citation type="submission" date="2024-10" db="EMBL/GenBank/DDBJ databases">
        <title>Updated reference genomes for cyclostephanoid diatoms.</title>
        <authorList>
            <person name="Roberts W.R."/>
            <person name="Alverson A.J."/>
        </authorList>
    </citation>
    <scope>NUCLEOTIDE SEQUENCE [LARGE SCALE GENOMIC DNA]</scope>
    <source>
        <strain evidence="2 3">AJA010-31</strain>
    </source>
</reference>
<accession>A0ABD3PFU2</accession>
<dbReference type="SUPFAM" id="SSF48371">
    <property type="entry name" value="ARM repeat"/>
    <property type="match status" value="1"/>
</dbReference>
<evidence type="ECO:0000313" key="2">
    <source>
        <dbReference type="EMBL" id="KAL3786566.1"/>
    </source>
</evidence>
<organism evidence="2 3">
    <name type="scientific">Cyclotella atomus</name>
    <dbReference type="NCBI Taxonomy" id="382360"/>
    <lineage>
        <taxon>Eukaryota</taxon>
        <taxon>Sar</taxon>
        <taxon>Stramenopiles</taxon>
        <taxon>Ochrophyta</taxon>
        <taxon>Bacillariophyta</taxon>
        <taxon>Coscinodiscophyceae</taxon>
        <taxon>Thalassiosirophycidae</taxon>
        <taxon>Stephanodiscales</taxon>
        <taxon>Stephanodiscaceae</taxon>
        <taxon>Cyclotella</taxon>
    </lineage>
</organism>
<sequence length="1035" mass="113120">MTSSGSDQISKTDAVTLALNATRSSIDLTTNRREFTRLLNQLKTLLRPLSNQDCLAVLSNSIDGSGLIDNSTVATLFEIVNNEDEFSTDGHRETSLELLRGLVGGLFRKDDSVSKVPEDECITANSECRNDQLHRDHVKILTVLFDQSAATFETRMMRNIADPLESCEHIRLLLVELMAEETSLLNQAMVEATTNKTALQAASVVCQTLAKSVFSDPHPEVQRASCSLVEKLSQLCPLAVRMNASALLLPLAGNPESYSTLKSSLFRHRHTKTRCKAVDAAAAVLLCCPSECDSCAVDTTNNDSTCDEGKQSTPESTEAIDTSKWGSKSTSVEQLLQDYVLSGWEELLKLDASVSVRQATLEALGNSVKALKWGDSQSISSSTADLASVVETKVLYLFVLGISDGNAQVRALAVQQLRNFQHGKVSAPLDILTRYHQAMLDLVLDQCCIQGVLSGQSKVRSIEALQVLLALVIPMPTVDEQATIDKLAAVLSDSILADEKDVLDASLKACRIIGGSELALDILTSISEMNQRISNEDNESSDDIETIITPRRLASTLLLLDGIMKGCGSNQEKSSILHEVDPSIAVHLPIWFESASTRIANELASDSVFNCITSNSSLAWALSDAVSSFIGCVETSQEGSKTAESSAVEILTCITYLLGCPHKFGLFAKTKALLHKLSSASRFTSSADTSEASSPLLDRYFRDVAFGISSSAPYPWKRNDPAFQAIDALMRNTKGSTVRDNFDMVAPLFLYHLPERKENVDREDPNEEYSLRISLMSLLQAVLSDNSFSGSSSLQCESSTLTSLPSQFSTQFTFDILLSLVLPNLVWRSGGLAAALRKLSMAALFTLLSHKSNRLGTIEHETYSYLIPILHSNLEDAESTTRELSSMCLSLTLSQMSQETFQQLWSNDSRVIDTLHPRLLALMDDSHHPVRLAALTTIEKFLAIALASNGSSDSNYLDFSALESITECLVLTLDDTESDIQKRSFQVLSFLVGLVTKIHNDNVIDMIERHATNGQKVHRDVAYCTLLLELCSEAK</sequence>
<gene>
    <name evidence="2" type="ORF">ACHAWO_000720</name>
</gene>
<feature type="compositionally biased region" description="Polar residues" evidence="1">
    <location>
        <begin position="311"/>
        <end position="325"/>
    </location>
</feature>
<dbReference type="PANTHER" id="PTHR16216">
    <property type="entry name" value="DYNEIN ASSEMBLY FACTOR 5, AXONEMAL"/>
    <property type="match status" value="1"/>
</dbReference>
<dbReference type="InterPro" id="IPR011989">
    <property type="entry name" value="ARM-like"/>
</dbReference>
<proteinExistence type="predicted"/>
<dbReference type="InterPro" id="IPR016024">
    <property type="entry name" value="ARM-type_fold"/>
</dbReference>
<dbReference type="AlphaFoldDB" id="A0ABD3PFU2"/>
<dbReference type="EMBL" id="JALLPJ020000644">
    <property type="protein sequence ID" value="KAL3786566.1"/>
    <property type="molecule type" value="Genomic_DNA"/>
</dbReference>
<protein>
    <recommendedName>
        <fullName evidence="4">HEAT repeat-containing protein 1</fullName>
    </recommendedName>
</protein>
<dbReference type="PANTHER" id="PTHR16216:SF2">
    <property type="entry name" value="DYNEIN AXONEMAL ASSEMBLY FACTOR 5"/>
    <property type="match status" value="1"/>
</dbReference>
<dbReference type="InterPro" id="IPR052623">
    <property type="entry name" value="DAAF5"/>
</dbReference>
<dbReference type="Proteomes" id="UP001530400">
    <property type="component" value="Unassembled WGS sequence"/>
</dbReference>
<comment type="caution">
    <text evidence="2">The sequence shown here is derived from an EMBL/GenBank/DDBJ whole genome shotgun (WGS) entry which is preliminary data.</text>
</comment>
<evidence type="ECO:0008006" key="4">
    <source>
        <dbReference type="Google" id="ProtNLM"/>
    </source>
</evidence>
<name>A0ABD3PFU2_9STRA</name>
<feature type="region of interest" description="Disordered" evidence="1">
    <location>
        <begin position="303"/>
        <end position="325"/>
    </location>
</feature>
<evidence type="ECO:0000313" key="3">
    <source>
        <dbReference type="Proteomes" id="UP001530400"/>
    </source>
</evidence>
<dbReference type="Gene3D" id="1.25.10.10">
    <property type="entry name" value="Leucine-rich Repeat Variant"/>
    <property type="match status" value="1"/>
</dbReference>
<evidence type="ECO:0000256" key="1">
    <source>
        <dbReference type="SAM" id="MobiDB-lite"/>
    </source>
</evidence>